<dbReference type="Pfam" id="PF18330">
    <property type="entry name" value="Lig_C"/>
    <property type="match status" value="1"/>
</dbReference>
<dbReference type="SUPFAM" id="SSF56091">
    <property type="entry name" value="DNA ligase/mRNA capping enzyme, catalytic domain"/>
    <property type="match status" value="1"/>
</dbReference>
<dbReference type="Gene3D" id="3.30.1490.70">
    <property type="match status" value="1"/>
</dbReference>
<gene>
    <name evidence="3" type="ORF">NB231_13041</name>
</gene>
<sequence length="378" mass="42747">MSARKRHPVAPRPERFLEAHANNAAERCCDFGIRYIRIRTDYQGIPRGAVLVADRVIPDYPHIARVFALAAGIRQSLSGPFQVEEKIDGYNVRIFRVADRCVAITRSGRICPFTTDRLPDLLDMTALERLFIEHPDLILCAEVAGPGNPYMDMASPRGGDDVALFVFDLLRQGQEQLVPLAQRDALLSHYGLPFPRHFGCFTVNELTEVLEIVRHLDAEGGEGIVLKATLDDRRVKYVCPSINVEDVATEAALELELPGEFYIHRVVRMVMALHELGQRDRIHTLGPALGKALVSGFDQALHDMERTHKISKVYRIRLRQEASIKALLDHIDQDSRTISVQELARERLGNHWELTFRKTFRRSTSKLETLLAGSPIFD</sequence>
<dbReference type="Proteomes" id="UP000003374">
    <property type="component" value="Unassembled WGS sequence"/>
</dbReference>
<dbReference type="Gene3D" id="1.20.58.2250">
    <property type="match status" value="1"/>
</dbReference>
<dbReference type="NCBIfam" id="TIGR01209">
    <property type="entry name" value="RNA ligase"/>
    <property type="match status" value="1"/>
</dbReference>
<evidence type="ECO:0000259" key="2">
    <source>
        <dbReference type="Pfam" id="PF18330"/>
    </source>
</evidence>
<keyword evidence="4" id="KW-1185">Reference proteome</keyword>
<dbReference type="InterPro" id="IPR021122">
    <property type="entry name" value="RNA_ligase_dom_REL/Rnl2"/>
</dbReference>
<dbReference type="InterPro" id="IPR001072">
    <property type="entry name" value="RNA_ligase_Pab1020"/>
</dbReference>
<dbReference type="Gene3D" id="3.10.450.740">
    <property type="match status" value="1"/>
</dbReference>
<dbReference type="Pfam" id="PF09414">
    <property type="entry name" value="RNA_ligase"/>
    <property type="match status" value="1"/>
</dbReference>
<dbReference type="InterPro" id="IPR041596">
    <property type="entry name" value="Lig_Pab1020_C"/>
</dbReference>
<reference evidence="3 4" key="1">
    <citation type="submission" date="2006-02" db="EMBL/GenBank/DDBJ databases">
        <authorList>
            <person name="Waterbury J."/>
            <person name="Ferriera S."/>
            <person name="Johnson J."/>
            <person name="Kravitz S."/>
            <person name="Halpern A."/>
            <person name="Remington K."/>
            <person name="Beeson K."/>
            <person name="Tran B."/>
            <person name="Rogers Y.-H."/>
            <person name="Friedman R."/>
            <person name="Venter J.C."/>
        </authorList>
    </citation>
    <scope>NUCLEOTIDE SEQUENCE [LARGE SCALE GENOMIC DNA]</scope>
    <source>
        <strain evidence="3 4">Nb-231</strain>
    </source>
</reference>
<dbReference type="EMBL" id="AAOF01000028">
    <property type="protein sequence ID" value="EAR20236.1"/>
    <property type="molecule type" value="Genomic_DNA"/>
</dbReference>
<dbReference type="PRINTS" id="PR01048">
    <property type="entry name" value="Y414FAMILY"/>
</dbReference>
<dbReference type="AlphaFoldDB" id="A4BVL8"/>
<dbReference type="CDD" id="cd07894">
    <property type="entry name" value="Adenylation_RNA_ligase"/>
    <property type="match status" value="1"/>
</dbReference>
<evidence type="ECO:0000313" key="3">
    <source>
        <dbReference type="EMBL" id="EAR20236.1"/>
    </source>
</evidence>
<evidence type="ECO:0000313" key="4">
    <source>
        <dbReference type="Proteomes" id="UP000003374"/>
    </source>
</evidence>
<organism evidence="3 4">
    <name type="scientific">Nitrococcus mobilis Nb-231</name>
    <dbReference type="NCBI Taxonomy" id="314278"/>
    <lineage>
        <taxon>Bacteria</taxon>
        <taxon>Pseudomonadati</taxon>
        <taxon>Pseudomonadota</taxon>
        <taxon>Gammaproteobacteria</taxon>
        <taxon>Chromatiales</taxon>
        <taxon>Ectothiorhodospiraceae</taxon>
        <taxon>Nitrococcus</taxon>
    </lineage>
</organism>
<proteinExistence type="predicted"/>
<accession>A4BVL8</accession>
<comment type="caution">
    <text evidence="3">The sequence shown here is derived from an EMBL/GenBank/DDBJ whole genome shotgun (WGS) entry which is preliminary data.</text>
</comment>
<feature type="domain" description="RNA ligase" evidence="1">
    <location>
        <begin position="80"/>
        <end position="238"/>
    </location>
</feature>
<dbReference type="Gene3D" id="3.30.70.3360">
    <property type="match status" value="1"/>
</dbReference>
<evidence type="ECO:0008006" key="5">
    <source>
        <dbReference type="Google" id="ProtNLM"/>
    </source>
</evidence>
<dbReference type="RefSeq" id="WP_005003304.1">
    <property type="nucleotide sequence ID" value="NZ_CH672427.1"/>
</dbReference>
<feature type="domain" description="RNA ligase Pab1020 C-terminal" evidence="2">
    <location>
        <begin position="255"/>
        <end position="374"/>
    </location>
</feature>
<evidence type="ECO:0000259" key="1">
    <source>
        <dbReference type="Pfam" id="PF09414"/>
    </source>
</evidence>
<name>A4BVL8_9GAMM</name>
<protein>
    <recommendedName>
        <fullName evidence="5">RNA ligase</fullName>
    </recommendedName>
</protein>
<dbReference type="OrthoDB" id="245177at2"/>
<dbReference type="eggNOG" id="COG1423">
    <property type="taxonomic scope" value="Bacteria"/>
</dbReference>
<dbReference type="Gene3D" id="3.30.470.30">
    <property type="entry name" value="DNA ligase/mRNA capping enzyme"/>
    <property type="match status" value="1"/>
</dbReference>
<dbReference type="HOGENOM" id="CLU_061502_0_0_6"/>
<dbReference type="STRING" id="314278.NB231_13041"/>